<organism evidence="1 2">
    <name type="scientific">Trichomalopsis sarcophagae</name>
    <dbReference type="NCBI Taxonomy" id="543379"/>
    <lineage>
        <taxon>Eukaryota</taxon>
        <taxon>Metazoa</taxon>
        <taxon>Ecdysozoa</taxon>
        <taxon>Arthropoda</taxon>
        <taxon>Hexapoda</taxon>
        <taxon>Insecta</taxon>
        <taxon>Pterygota</taxon>
        <taxon>Neoptera</taxon>
        <taxon>Endopterygota</taxon>
        <taxon>Hymenoptera</taxon>
        <taxon>Apocrita</taxon>
        <taxon>Proctotrupomorpha</taxon>
        <taxon>Chalcidoidea</taxon>
        <taxon>Pteromalidae</taxon>
        <taxon>Pteromalinae</taxon>
        <taxon>Trichomalopsis</taxon>
    </lineage>
</organism>
<dbReference type="EMBL" id="NNAY01001405">
    <property type="protein sequence ID" value="OXU24083.1"/>
    <property type="molecule type" value="Genomic_DNA"/>
</dbReference>
<keyword evidence="2" id="KW-1185">Reference proteome</keyword>
<name>A0A232F0M2_9HYME</name>
<protein>
    <submittedName>
        <fullName evidence="1">Uncharacterized protein</fullName>
    </submittedName>
</protein>
<comment type="caution">
    <text evidence="1">The sequence shown here is derived from an EMBL/GenBank/DDBJ whole genome shotgun (WGS) entry which is preliminary data.</text>
</comment>
<reference evidence="1 2" key="1">
    <citation type="journal article" date="2017" name="Curr. Biol.">
        <title>The Evolution of Venom by Co-option of Single-Copy Genes.</title>
        <authorList>
            <person name="Martinson E.O."/>
            <person name="Mrinalini"/>
            <person name="Kelkar Y.D."/>
            <person name="Chang C.H."/>
            <person name="Werren J.H."/>
        </authorList>
    </citation>
    <scope>NUCLEOTIDE SEQUENCE [LARGE SCALE GENOMIC DNA]</scope>
    <source>
        <strain evidence="1 2">Alberta</strain>
        <tissue evidence="1">Whole body</tissue>
    </source>
</reference>
<dbReference type="AlphaFoldDB" id="A0A232F0M2"/>
<dbReference type="Proteomes" id="UP000215335">
    <property type="component" value="Unassembled WGS sequence"/>
</dbReference>
<sequence length="150" mass="18349">MNYYPRKKYFYEDFYYSKLKREQRKHLRRRNDILNSTGEDIGEFTPPEIYRHIEKISYTNWLLRRTERLCNRVCNDSFNEGKFSQSGSDIFDLTKIMRYDCGEYAVNGIRMSYKYITDTLYIYIGDILIYTITLAEAEDTSIQWRDIWWD</sequence>
<accession>A0A232F0M2</accession>
<gene>
    <name evidence="1" type="ORF">TSAR_009612</name>
</gene>
<evidence type="ECO:0000313" key="1">
    <source>
        <dbReference type="EMBL" id="OXU24083.1"/>
    </source>
</evidence>
<evidence type="ECO:0000313" key="2">
    <source>
        <dbReference type="Proteomes" id="UP000215335"/>
    </source>
</evidence>
<proteinExistence type="predicted"/>